<comment type="caution">
    <text evidence="1">The sequence shown here is derived from an EMBL/GenBank/DDBJ whole genome shotgun (WGS) entry which is preliminary data.</text>
</comment>
<accession>A0A845V007</accession>
<dbReference type="Pfam" id="PF20159">
    <property type="entry name" value="YidB"/>
    <property type="match status" value="1"/>
</dbReference>
<dbReference type="InterPro" id="IPR045372">
    <property type="entry name" value="YidB"/>
</dbReference>
<dbReference type="InterPro" id="IPR027405">
    <property type="entry name" value="YidB-like"/>
</dbReference>
<dbReference type="Proteomes" id="UP000484885">
    <property type="component" value="Unassembled WGS sequence"/>
</dbReference>
<dbReference type="SUPFAM" id="SSF140804">
    <property type="entry name" value="YidB-like"/>
    <property type="match status" value="1"/>
</dbReference>
<keyword evidence="2" id="KW-1185">Reference proteome</keyword>
<evidence type="ECO:0000313" key="2">
    <source>
        <dbReference type="Proteomes" id="UP000484885"/>
    </source>
</evidence>
<gene>
    <name evidence="1" type="ORF">G3I74_14535</name>
</gene>
<evidence type="ECO:0000313" key="1">
    <source>
        <dbReference type="EMBL" id="NDY96947.1"/>
    </source>
</evidence>
<sequence>MDIQEILKTGAQAFQSQLAGGQAGSLSLDKIMDALAGLMPGKGENVDLAALVGNMQSGGLASLAESWLGDGGNSAIGTEQVASMFGSEEIQAFAAKLGLDQGTALEGLKGALPQMIDQASSGGTLDSLGGVTGVMAMAGKLFGR</sequence>
<dbReference type="RefSeq" id="WP_164212324.1">
    <property type="nucleotide sequence ID" value="NZ_JAAGSC010000044.1"/>
</dbReference>
<dbReference type="EMBL" id="JAAGSC010000044">
    <property type="protein sequence ID" value="NDY96947.1"/>
    <property type="molecule type" value="Genomic_DNA"/>
</dbReference>
<name>A0A845V007_9GAMM</name>
<protein>
    <submittedName>
        <fullName evidence="1">DUF937 domain-containing protein</fullName>
    </submittedName>
</protein>
<proteinExistence type="predicted"/>
<dbReference type="AlphaFoldDB" id="A0A845V007"/>
<reference evidence="1 2" key="1">
    <citation type="submission" date="2020-02" db="EMBL/GenBank/DDBJ databases">
        <authorList>
            <person name="Zhang X.-Y."/>
        </authorList>
    </citation>
    <scope>NUCLEOTIDE SEQUENCE [LARGE SCALE GENOMIC DNA]</scope>
    <source>
        <strain evidence="1 2">C33</strain>
    </source>
</reference>
<dbReference type="Gene3D" id="1.10.10.690">
    <property type="entry name" value="YidB-like"/>
    <property type="match status" value="1"/>
</dbReference>
<organism evidence="1 2">
    <name type="scientific">Wenzhouxiangella limi</name>
    <dbReference type="NCBI Taxonomy" id="2707351"/>
    <lineage>
        <taxon>Bacteria</taxon>
        <taxon>Pseudomonadati</taxon>
        <taxon>Pseudomonadota</taxon>
        <taxon>Gammaproteobacteria</taxon>
        <taxon>Chromatiales</taxon>
        <taxon>Wenzhouxiangellaceae</taxon>
        <taxon>Wenzhouxiangella</taxon>
    </lineage>
</organism>